<evidence type="ECO:0000313" key="2">
    <source>
        <dbReference type="Proteomes" id="UP000827976"/>
    </source>
</evidence>
<keyword evidence="2" id="KW-1185">Reference proteome</keyword>
<proteinExistence type="predicted"/>
<gene>
    <name evidence="1" type="ORF">IHE45_09G067900</name>
</gene>
<organism evidence="1 2">
    <name type="scientific">Dioscorea alata</name>
    <name type="common">Purple yam</name>
    <dbReference type="NCBI Taxonomy" id="55571"/>
    <lineage>
        <taxon>Eukaryota</taxon>
        <taxon>Viridiplantae</taxon>
        <taxon>Streptophyta</taxon>
        <taxon>Embryophyta</taxon>
        <taxon>Tracheophyta</taxon>
        <taxon>Spermatophyta</taxon>
        <taxon>Magnoliopsida</taxon>
        <taxon>Liliopsida</taxon>
        <taxon>Dioscoreales</taxon>
        <taxon>Dioscoreaceae</taxon>
        <taxon>Dioscorea</taxon>
    </lineage>
</organism>
<comment type="caution">
    <text evidence="1">The sequence shown here is derived from an EMBL/GenBank/DDBJ whole genome shotgun (WGS) entry which is preliminary data.</text>
</comment>
<accession>A0ACB7VFX6</accession>
<protein>
    <submittedName>
        <fullName evidence="1">Armadillo-like helical-containing protein</fullName>
    </submittedName>
</protein>
<sequence length="249" mass="27626">MLEGLIGLLVHYARSSDQSIRSLIQESHFMTIFIGILNIHSQWRAKQRAALGLKYLSQSAHTQVATGDLEPQPPRGFCAPLVLICGKASMPSLCPIHNASCEENSSFCLLKGNAIGPLVELLNDKNTDVQIAAVEALFTLVLDPQSLTNSREVLEQLDLFDTAVTLFKKSRPGELQERIISMVDRFLRIESLIQSYSLDQDLVRALVEALKHGTTNTKRHAQDILTNLRELSGVGGRTSNHSRGRRTNR</sequence>
<reference evidence="2" key="1">
    <citation type="journal article" date="2022" name="Nat. Commun.">
        <title>Chromosome evolution and the genetic basis of agronomically important traits in greater yam.</title>
        <authorList>
            <person name="Bredeson J.V."/>
            <person name="Lyons J.B."/>
            <person name="Oniyinde I.O."/>
            <person name="Okereke N.R."/>
            <person name="Kolade O."/>
            <person name="Nnabue I."/>
            <person name="Nwadili C.O."/>
            <person name="Hribova E."/>
            <person name="Parker M."/>
            <person name="Nwogha J."/>
            <person name="Shu S."/>
            <person name="Carlson J."/>
            <person name="Kariba R."/>
            <person name="Muthemba S."/>
            <person name="Knop K."/>
            <person name="Barton G.J."/>
            <person name="Sherwood A.V."/>
            <person name="Lopez-Montes A."/>
            <person name="Asiedu R."/>
            <person name="Jamnadass R."/>
            <person name="Muchugi A."/>
            <person name="Goodstein D."/>
            <person name="Egesi C.N."/>
            <person name="Featherston J."/>
            <person name="Asfaw A."/>
            <person name="Simpson G.G."/>
            <person name="Dolezel J."/>
            <person name="Hendre P.S."/>
            <person name="Van Deynze A."/>
            <person name="Kumar P.L."/>
            <person name="Obidiegwu J.E."/>
            <person name="Bhattacharjee R."/>
            <person name="Rokhsar D.S."/>
        </authorList>
    </citation>
    <scope>NUCLEOTIDE SEQUENCE [LARGE SCALE GENOMIC DNA]</scope>
    <source>
        <strain evidence="2">cv. TDa95/00328</strain>
    </source>
</reference>
<dbReference type="Proteomes" id="UP000827976">
    <property type="component" value="Chromosome 9"/>
</dbReference>
<name>A0ACB7VFX6_DIOAL</name>
<dbReference type="EMBL" id="CM037019">
    <property type="protein sequence ID" value="KAH7672612.1"/>
    <property type="molecule type" value="Genomic_DNA"/>
</dbReference>
<evidence type="ECO:0000313" key="1">
    <source>
        <dbReference type="EMBL" id="KAH7672612.1"/>
    </source>
</evidence>